<feature type="compositionally biased region" description="Pro residues" evidence="1">
    <location>
        <begin position="18"/>
        <end position="32"/>
    </location>
</feature>
<organism evidence="2 3">
    <name type="scientific">Shackletoniella antarctica</name>
    <dbReference type="NCBI Taxonomy" id="268115"/>
    <lineage>
        <taxon>Bacteria</taxon>
        <taxon>Bacillati</taxon>
        <taxon>Cyanobacteriota</taxon>
        <taxon>Cyanophyceae</taxon>
        <taxon>Oculatellales</taxon>
        <taxon>Oculatellaceae</taxon>
        <taxon>Shackletoniella</taxon>
    </lineage>
</organism>
<evidence type="ECO:0000313" key="3">
    <source>
        <dbReference type="Proteomes" id="UP000249081"/>
    </source>
</evidence>
<reference evidence="3" key="1">
    <citation type="submission" date="2018-04" db="EMBL/GenBank/DDBJ databases">
        <authorList>
            <person name="Cornet L."/>
        </authorList>
    </citation>
    <scope>NUCLEOTIDE SEQUENCE [LARGE SCALE GENOMIC DNA]</scope>
</reference>
<accession>A0A2W4W7G1</accession>
<reference evidence="2 3" key="2">
    <citation type="submission" date="2018-06" db="EMBL/GenBank/DDBJ databases">
        <title>Metagenomic assembly of (sub)arctic Cyanobacteria and their associated microbiome from non-axenic cultures.</title>
        <authorList>
            <person name="Baurain D."/>
        </authorList>
    </citation>
    <scope>NUCLEOTIDE SEQUENCE [LARGE SCALE GENOMIC DNA]</scope>
    <source>
        <strain evidence="2">ULC041bin1</strain>
    </source>
</reference>
<comment type="caution">
    <text evidence="2">The sequence shown here is derived from an EMBL/GenBank/DDBJ whole genome shotgun (WGS) entry which is preliminary data.</text>
</comment>
<dbReference type="AlphaFoldDB" id="A0A2W4W7G1"/>
<feature type="region of interest" description="Disordered" evidence="1">
    <location>
        <begin position="1"/>
        <end position="51"/>
    </location>
</feature>
<protein>
    <submittedName>
        <fullName evidence="2">Uncharacterized protein</fullName>
    </submittedName>
</protein>
<proteinExistence type="predicted"/>
<name>A0A2W4W7G1_9CYAN</name>
<sequence>MVQRPPYPVSSYYQRPQQPGPAPVPPGLPQPYPGATNRPRPADGDPQAKPRQMLMAGGSMLALAALLITPNLGKDQGQESSPFTCVKLEQSQSLVSRDRLKALLETDLQAPKATVQELLKQPYCVMSPGKTEGGQPADREAYPLEFDPQTWLVVLYEGDRYAGYDFRFR</sequence>
<evidence type="ECO:0000256" key="1">
    <source>
        <dbReference type="SAM" id="MobiDB-lite"/>
    </source>
</evidence>
<dbReference type="EMBL" id="QBMN01000113">
    <property type="protein sequence ID" value="PZO37869.1"/>
    <property type="molecule type" value="Genomic_DNA"/>
</dbReference>
<evidence type="ECO:0000313" key="2">
    <source>
        <dbReference type="EMBL" id="PZO37869.1"/>
    </source>
</evidence>
<dbReference type="Proteomes" id="UP000249081">
    <property type="component" value="Unassembled WGS sequence"/>
</dbReference>
<gene>
    <name evidence="2" type="ORF">DCF17_15365</name>
</gene>